<dbReference type="InterPro" id="IPR038528">
    <property type="entry name" value="TEL2_C_sf"/>
</dbReference>
<feature type="region of interest" description="Disordered" evidence="2">
    <location>
        <begin position="484"/>
        <end position="571"/>
    </location>
</feature>
<keyword evidence="5" id="KW-1185">Reference proteome</keyword>
<dbReference type="EMBL" id="RWJN01000054">
    <property type="protein sequence ID" value="TCD68925.1"/>
    <property type="molecule type" value="Genomic_DNA"/>
</dbReference>
<dbReference type="InterPro" id="IPR051970">
    <property type="entry name" value="TEL2_Regulation"/>
</dbReference>
<dbReference type="GO" id="GO:0042162">
    <property type="term" value="F:telomeric DNA binding"/>
    <property type="evidence" value="ECO:0007669"/>
    <property type="project" value="TreeGrafter"/>
</dbReference>
<organism evidence="4 5">
    <name type="scientific">Steccherinum ochraceum</name>
    <dbReference type="NCBI Taxonomy" id="92696"/>
    <lineage>
        <taxon>Eukaryota</taxon>
        <taxon>Fungi</taxon>
        <taxon>Dikarya</taxon>
        <taxon>Basidiomycota</taxon>
        <taxon>Agaricomycotina</taxon>
        <taxon>Agaricomycetes</taxon>
        <taxon>Polyporales</taxon>
        <taxon>Steccherinaceae</taxon>
        <taxon>Steccherinum</taxon>
    </lineage>
</organism>
<gene>
    <name evidence="4" type="primary">TEL2</name>
    <name evidence="4" type="ORF">EIP91_009476</name>
</gene>
<evidence type="ECO:0000256" key="1">
    <source>
        <dbReference type="ARBA" id="ARBA00006133"/>
    </source>
</evidence>
<dbReference type="GO" id="GO:0051083">
    <property type="term" value="P:'de novo' cotranslational protein folding"/>
    <property type="evidence" value="ECO:0007669"/>
    <property type="project" value="TreeGrafter"/>
</dbReference>
<dbReference type="GO" id="GO:0005829">
    <property type="term" value="C:cytosol"/>
    <property type="evidence" value="ECO:0007669"/>
    <property type="project" value="TreeGrafter"/>
</dbReference>
<name>A0A4R0RRN3_9APHY</name>
<comment type="similarity">
    <text evidence="1">Belongs to the TEL2 family.</text>
</comment>
<feature type="compositionally biased region" description="Low complexity" evidence="2">
    <location>
        <begin position="540"/>
        <end position="553"/>
    </location>
</feature>
<dbReference type="AlphaFoldDB" id="A0A4R0RRN3"/>
<protein>
    <submittedName>
        <fullName evidence="4">Telomere binding protein</fullName>
    </submittedName>
</protein>
<comment type="caution">
    <text evidence="4">The sequence shown here is derived from an EMBL/GenBank/DDBJ whole genome shotgun (WGS) entry which is preliminary data.</text>
</comment>
<feature type="compositionally biased region" description="Acidic residues" evidence="2">
    <location>
        <begin position="489"/>
        <end position="507"/>
    </location>
</feature>
<dbReference type="OrthoDB" id="10254187at2759"/>
<dbReference type="GO" id="GO:0051879">
    <property type="term" value="F:Hsp90 protein binding"/>
    <property type="evidence" value="ECO:0007669"/>
    <property type="project" value="TreeGrafter"/>
</dbReference>
<sequence length="1019" mass="111590">MSTHLHHEPSEYAEGNLAQIRDTIARLQSPIQDVQTLLSLLAAPLRRLRLLSPQFLSYDTSPLDTNLPNVLRYIPVLQRALLEHVIPSWETILKENRTYGLIEQYFFPDSFSFASPAAGEVALQAYSVILSLPLTDYSIAFLARLAKAYPIDVLHKAVFSGTPRIAPVRGSITWEDCVRNVAAVPGKVANALGVRGVPVPAELEHGVYFNHTHSREDVTSVAYLISKLVSVGVFPPSIPSSPAQPSFFQAALPGIRAHVASPRYTQVWAELLSELPSSLALNTILTSFVSHLRSIDDLDTSDRTRAVVHSQALLLRGVFGKPGKDRGELWDAIKAVALGREWSVGHARVFACWISGVEKGRVDVTALETFLKHIVTLWTTPEHVKHSLLKHHQYVTALLLLVLSYLPASPTNPGAVNDLALSPPFVNAVSIYLGHLDPSVRRCGMLVAEEVARGAGKKLDFDDWDGDQPGKAWSRDIRQLVRGGVDSAVDMEVDSDDEGDGDEEANPEQETSHADNERETTRSARQPRVETVEDSDDDSLSGYASSNASSRSPSPTPSELEEIEKDPTLRVGQKKVARPVYLAQLGEMVRPTSGVKSENEEGEVTKIEVALNAAEELIRRKSNYGTELEENAVNLVYGFVGLQDNYDLENFSQKRQATLNALVACCPRKAVPAMIEEFFQNQYSTEQRFAMLNALALGARELAGLPVPETPATQNEALQRVSFPSKRLPPHLHQKYVTASDASTALQPVQNLLEGISRTAIDKTRDDAANKVPGLVRQKQLRIRQPAKVTELRPATGSVLDMHSAQMKARATTTFTDVAAEYFIYPLINRFWLFLRDEQTRETRTAGQSELHRYKSTGTGLILNAMVLSHFLATLAVLVHASKNAKEWLAVVAPDALELAVALGTRRLTRDEDTGDDGEGDGKGGKEAAVLTNSLELVLVVLDGCVDRDGGRTISLEHTTVVLGAGDWAGEVLSQLEKGAKVLGGGGAQEVRLRRAAAGVVLKVDEVTSRWRRSMIEGF</sequence>
<feature type="compositionally biased region" description="Basic and acidic residues" evidence="2">
    <location>
        <begin position="510"/>
        <end position="531"/>
    </location>
</feature>
<evidence type="ECO:0000313" key="4">
    <source>
        <dbReference type="EMBL" id="TCD68925.1"/>
    </source>
</evidence>
<evidence type="ECO:0000313" key="5">
    <source>
        <dbReference type="Proteomes" id="UP000292702"/>
    </source>
</evidence>
<accession>A0A4R0RRN3</accession>
<proteinExistence type="inferred from homology"/>
<dbReference type="PANTHER" id="PTHR15830">
    <property type="entry name" value="TELOMERE LENGTH REGULATION PROTEIN TEL2 FAMILY MEMBER"/>
    <property type="match status" value="1"/>
</dbReference>
<dbReference type="PANTHER" id="PTHR15830:SF10">
    <property type="entry name" value="TELOMERE LENGTH REGULATION PROTEIN TEL2 HOMOLOG"/>
    <property type="match status" value="1"/>
</dbReference>
<dbReference type="Pfam" id="PF10193">
    <property type="entry name" value="Telomere_reg-2"/>
    <property type="match status" value="1"/>
</dbReference>
<evidence type="ECO:0000256" key="2">
    <source>
        <dbReference type="SAM" id="MobiDB-lite"/>
    </source>
</evidence>
<feature type="domain" description="Telomere length regulation protein conserved" evidence="3">
    <location>
        <begin position="579"/>
        <end position="699"/>
    </location>
</feature>
<dbReference type="InterPro" id="IPR019337">
    <property type="entry name" value="Telomere_length_regulation_dom"/>
</dbReference>
<reference evidence="4 5" key="1">
    <citation type="submission" date="2018-11" db="EMBL/GenBank/DDBJ databases">
        <title>Genome assembly of Steccherinum ochraceum LE-BIN_3174, the white-rot fungus of the Steccherinaceae family (The Residual Polyporoid clade, Polyporales, Basidiomycota).</title>
        <authorList>
            <person name="Fedorova T.V."/>
            <person name="Glazunova O.A."/>
            <person name="Landesman E.O."/>
            <person name="Moiseenko K.V."/>
            <person name="Psurtseva N.V."/>
            <person name="Savinova O.S."/>
            <person name="Shakhova N.V."/>
            <person name="Tyazhelova T.V."/>
            <person name="Vasina D.V."/>
        </authorList>
    </citation>
    <scope>NUCLEOTIDE SEQUENCE [LARGE SCALE GENOMIC DNA]</scope>
    <source>
        <strain evidence="4 5">LE-BIN_3174</strain>
    </source>
</reference>
<dbReference type="STRING" id="92696.A0A4R0RRN3"/>
<dbReference type="Proteomes" id="UP000292702">
    <property type="component" value="Unassembled WGS sequence"/>
</dbReference>
<dbReference type="Gene3D" id="1.25.40.720">
    <property type="entry name" value="Telomere length regulation protein 2, C-terminal domain"/>
    <property type="match status" value="2"/>
</dbReference>
<evidence type="ECO:0000259" key="3">
    <source>
        <dbReference type="Pfam" id="PF10193"/>
    </source>
</evidence>